<dbReference type="PROSITE" id="PS50056">
    <property type="entry name" value="TYR_PHOSPHATASE_2"/>
    <property type="match status" value="1"/>
</dbReference>
<dbReference type="PROSITE" id="PS50055">
    <property type="entry name" value="TYR_PHOSPHATASE_PTP"/>
    <property type="match status" value="1"/>
</dbReference>
<accession>A0A814ML61</accession>
<dbReference type="InterPro" id="IPR016130">
    <property type="entry name" value="Tyr_Pase_AS"/>
</dbReference>
<dbReference type="InterPro" id="IPR000387">
    <property type="entry name" value="Tyr_Pase_dom"/>
</dbReference>
<dbReference type="AlphaFoldDB" id="A0A814ML61"/>
<evidence type="ECO:0000259" key="1">
    <source>
        <dbReference type="PROSITE" id="PS50055"/>
    </source>
</evidence>
<comment type="caution">
    <text evidence="3">The sequence shown here is derived from an EMBL/GenBank/DDBJ whole genome shotgun (WGS) entry which is preliminary data.</text>
</comment>
<dbReference type="InterPro" id="IPR000242">
    <property type="entry name" value="PTP_cat"/>
</dbReference>
<dbReference type="OrthoDB" id="8609993at2759"/>
<reference evidence="3" key="1">
    <citation type="submission" date="2021-02" db="EMBL/GenBank/DDBJ databases">
        <authorList>
            <person name="Nowell W R."/>
        </authorList>
    </citation>
    <scope>NUCLEOTIDE SEQUENCE</scope>
</reference>
<dbReference type="InterPro" id="IPR029021">
    <property type="entry name" value="Prot-tyrosine_phosphatase-like"/>
</dbReference>
<evidence type="ECO:0000313" key="3">
    <source>
        <dbReference type="EMBL" id="CAF1080510.1"/>
    </source>
</evidence>
<dbReference type="PANTHER" id="PTHR19134:SF449">
    <property type="entry name" value="TYROSINE-PROTEIN PHOSPHATASE 1"/>
    <property type="match status" value="1"/>
</dbReference>
<dbReference type="PRINTS" id="PR00700">
    <property type="entry name" value="PRTYPHPHTASE"/>
</dbReference>
<feature type="domain" description="Tyrosine specific protein phosphatases" evidence="2">
    <location>
        <begin position="220"/>
        <end position="311"/>
    </location>
</feature>
<dbReference type="CDD" id="cd00047">
    <property type="entry name" value="PTPc"/>
    <property type="match status" value="1"/>
</dbReference>
<dbReference type="Proteomes" id="UP000663852">
    <property type="component" value="Unassembled WGS sequence"/>
</dbReference>
<dbReference type="Gene3D" id="3.90.190.10">
    <property type="entry name" value="Protein tyrosine phosphatase superfamily"/>
    <property type="match status" value="1"/>
</dbReference>
<dbReference type="PANTHER" id="PTHR19134">
    <property type="entry name" value="RECEPTOR-TYPE TYROSINE-PROTEIN PHOSPHATASE"/>
    <property type="match status" value="1"/>
</dbReference>
<dbReference type="InterPro" id="IPR050348">
    <property type="entry name" value="Protein-Tyr_Phosphatase"/>
</dbReference>
<proteinExistence type="predicted"/>
<dbReference type="EMBL" id="CAJNOJ010000089">
    <property type="protein sequence ID" value="CAF1080510.1"/>
    <property type="molecule type" value="Genomic_DNA"/>
</dbReference>
<evidence type="ECO:0000259" key="2">
    <source>
        <dbReference type="PROSITE" id="PS50056"/>
    </source>
</evidence>
<dbReference type="GO" id="GO:0004725">
    <property type="term" value="F:protein tyrosine phosphatase activity"/>
    <property type="evidence" value="ECO:0007669"/>
    <property type="project" value="InterPro"/>
</dbReference>
<dbReference type="SUPFAM" id="SSF52799">
    <property type="entry name" value="(Phosphotyrosine protein) phosphatases II"/>
    <property type="match status" value="1"/>
</dbReference>
<sequence length="613" mass="72456">MAESSSRKRPFKPNIKIMRPKRLQKFLKLTKNDEEEIFQEYRILEEYERLGAMFSESNTDPKKLDKYRYVDIRARGPWKDTAIHLTGSHRKHDYINANLITMLHKDRDYIACQGPLQNTCEDFWDMILQYRISKIVMLTKTHERHPDDPSKLVEKCFQYFPKEINIALKFSSIIVQVIDIDLKTKDLEIRHLQITRHNDQHTVIHFYFTGWPDFDVIEPGRFLALIDQVNRTENCPSDACKSNRNQISPPMVVHCSAGVGRTGTYIAIDVLMSLLDCPNSDSSTVELDVMGTVHQLRLARNRMVQTKEQYLLLYRCVKEQLERMKRFDSDVSQIETSDKHKLDCKGHPCIRCNRCRDWYFTGDPTTFDWLRGYKHWTNNEKLRYNTYESVIHHEGRDYHREGLYGTKVIGVTLHRYYYHSKDASQIPNPQRYQITIKENDGFDERELSIDRILKKGSSKLYKLKNNQRKLVQQKIYHPGHNRTYKIDFEGFTPKCTISEDSPFDSIDYWSQIVKSYGGENKKYAEIVVDDDCNGECLIWSEEYISQLLGINVYKRLFVRKANMRPIKKDRILYDAKAKETKFEFSDVFVNWNLGEISESEYEFPMDVKTCSDE</sequence>
<organism evidence="3 4">
    <name type="scientific">Adineta ricciae</name>
    <name type="common">Rotifer</name>
    <dbReference type="NCBI Taxonomy" id="249248"/>
    <lineage>
        <taxon>Eukaryota</taxon>
        <taxon>Metazoa</taxon>
        <taxon>Spiralia</taxon>
        <taxon>Gnathifera</taxon>
        <taxon>Rotifera</taxon>
        <taxon>Eurotatoria</taxon>
        <taxon>Bdelloidea</taxon>
        <taxon>Adinetida</taxon>
        <taxon>Adinetidae</taxon>
        <taxon>Adineta</taxon>
    </lineage>
</organism>
<dbReference type="InterPro" id="IPR003595">
    <property type="entry name" value="Tyr_Pase_cat"/>
</dbReference>
<gene>
    <name evidence="3" type="ORF">EDS130_LOCUS18938</name>
</gene>
<dbReference type="PROSITE" id="PS00383">
    <property type="entry name" value="TYR_PHOSPHATASE_1"/>
    <property type="match status" value="1"/>
</dbReference>
<name>A0A814ML61_ADIRI</name>
<dbReference type="SMART" id="SM00194">
    <property type="entry name" value="PTPc"/>
    <property type="match status" value="1"/>
</dbReference>
<evidence type="ECO:0000313" key="4">
    <source>
        <dbReference type="Proteomes" id="UP000663852"/>
    </source>
</evidence>
<dbReference type="SMART" id="SM00404">
    <property type="entry name" value="PTPc_motif"/>
    <property type="match status" value="1"/>
</dbReference>
<feature type="domain" description="Tyrosine-protein phosphatase" evidence="1">
    <location>
        <begin position="37"/>
        <end position="320"/>
    </location>
</feature>
<protein>
    <submittedName>
        <fullName evidence="3">Uncharacterized protein</fullName>
    </submittedName>
</protein>
<dbReference type="Pfam" id="PF00102">
    <property type="entry name" value="Y_phosphatase"/>
    <property type="match status" value="1"/>
</dbReference>